<protein>
    <submittedName>
        <fullName evidence="2">Uncharacterized protein</fullName>
    </submittedName>
</protein>
<gene>
    <name evidence="2" type="ORF">Slati_1415100</name>
</gene>
<feature type="region of interest" description="Disordered" evidence="1">
    <location>
        <begin position="1"/>
        <end position="72"/>
    </location>
</feature>
<reference evidence="2" key="1">
    <citation type="submission" date="2020-06" db="EMBL/GenBank/DDBJ databases">
        <authorList>
            <person name="Li T."/>
            <person name="Hu X."/>
            <person name="Zhang T."/>
            <person name="Song X."/>
            <person name="Zhang H."/>
            <person name="Dai N."/>
            <person name="Sheng W."/>
            <person name="Hou X."/>
            <person name="Wei L."/>
        </authorList>
    </citation>
    <scope>NUCLEOTIDE SEQUENCE</scope>
    <source>
        <strain evidence="2">KEN1</strain>
        <tissue evidence="2">Leaf</tissue>
    </source>
</reference>
<feature type="compositionally biased region" description="Low complexity" evidence="1">
    <location>
        <begin position="42"/>
        <end position="52"/>
    </location>
</feature>
<dbReference type="EMBL" id="JACGWN010000005">
    <property type="protein sequence ID" value="KAL0448587.1"/>
    <property type="molecule type" value="Genomic_DNA"/>
</dbReference>
<evidence type="ECO:0000256" key="1">
    <source>
        <dbReference type="SAM" id="MobiDB-lite"/>
    </source>
</evidence>
<reference evidence="2" key="2">
    <citation type="journal article" date="2024" name="Plant">
        <title>Genomic evolution and insights into agronomic trait innovations of Sesamum species.</title>
        <authorList>
            <person name="Miao H."/>
            <person name="Wang L."/>
            <person name="Qu L."/>
            <person name="Liu H."/>
            <person name="Sun Y."/>
            <person name="Le M."/>
            <person name="Wang Q."/>
            <person name="Wei S."/>
            <person name="Zheng Y."/>
            <person name="Lin W."/>
            <person name="Duan Y."/>
            <person name="Cao H."/>
            <person name="Xiong S."/>
            <person name="Wang X."/>
            <person name="Wei L."/>
            <person name="Li C."/>
            <person name="Ma Q."/>
            <person name="Ju M."/>
            <person name="Zhao R."/>
            <person name="Li G."/>
            <person name="Mu C."/>
            <person name="Tian Q."/>
            <person name="Mei H."/>
            <person name="Zhang T."/>
            <person name="Gao T."/>
            <person name="Zhang H."/>
        </authorList>
    </citation>
    <scope>NUCLEOTIDE SEQUENCE</scope>
    <source>
        <strain evidence="2">KEN1</strain>
    </source>
</reference>
<evidence type="ECO:0000313" key="2">
    <source>
        <dbReference type="EMBL" id="KAL0448587.1"/>
    </source>
</evidence>
<feature type="region of interest" description="Disordered" evidence="1">
    <location>
        <begin position="105"/>
        <end position="126"/>
    </location>
</feature>
<comment type="caution">
    <text evidence="2">The sequence shown here is derived from an EMBL/GenBank/DDBJ whole genome shotgun (WGS) entry which is preliminary data.</text>
</comment>
<sequence length="126" mass="13010">MVDNRRHKGMISTNPIEPPKQKVPGQASNQLLSGGEQLSTGISPSESSPSIPGKDVNFPAVHSSHQHEFSSIQRTISTGSDCADYLSNGDGGPELITVPIVFMAGGNRVGGGQRGRGGRGTVGGES</sequence>
<feature type="compositionally biased region" description="Gly residues" evidence="1">
    <location>
        <begin position="107"/>
        <end position="126"/>
    </location>
</feature>
<accession>A0AAW2X2Z4</accession>
<dbReference type="AlphaFoldDB" id="A0AAW2X2Z4"/>
<proteinExistence type="predicted"/>
<feature type="compositionally biased region" description="Polar residues" evidence="1">
    <location>
        <begin position="26"/>
        <end position="41"/>
    </location>
</feature>
<organism evidence="2">
    <name type="scientific">Sesamum latifolium</name>
    <dbReference type="NCBI Taxonomy" id="2727402"/>
    <lineage>
        <taxon>Eukaryota</taxon>
        <taxon>Viridiplantae</taxon>
        <taxon>Streptophyta</taxon>
        <taxon>Embryophyta</taxon>
        <taxon>Tracheophyta</taxon>
        <taxon>Spermatophyta</taxon>
        <taxon>Magnoliopsida</taxon>
        <taxon>eudicotyledons</taxon>
        <taxon>Gunneridae</taxon>
        <taxon>Pentapetalae</taxon>
        <taxon>asterids</taxon>
        <taxon>lamiids</taxon>
        <taxon>Lamiales</taxon>
        <taxon>Pedaliaceae</taxon>
        <taxon>Sesamum</taxon>
    </lineage>
</organism>
<name>A0AAW2X2Z4_9LAMI</name>